<feature type="domain" description="MYND-type" evidence="6">
    <location>
        <begin position="6"/>
        <end position="42"/>
    </location>
</feature>
<reference evidence="7" key="1">
    <citation type="submission" date="2020-05" db="EMBL/GenBank/DDBJ databases">
        <title>Phylogenomic resolution of chytrid fungi.</title>
        <authorList>
            <person name="Stajich J.E."/>
            <person name="Amses K."/>
            <person name="Simmons R."/>
            <person name="Seto K."/>
            <person name="Myers J."/>
            <person name="Bonds A."/>
            <person name="Quandt C.A."/>
            <person name="Barry K."/>
            <person name="Liu P."/>
            <person name="Grigoriev I."/>
            <person name="Longcore J.E."/>
            <person name="James T.Y."/>
        </authorList>
    </citation>
    <scope>NUCLEOTIDE SEQUENCE</scope>
    <source>
        <strain evidence="7">JEL0318</strain>
    </source>
</reference>
<evidence type="ECO:0000313" key="7">
    <source>
        <dbReference type="EMBL" id="KAJ3048610.1"/>
    </source>
</evidence>
<evidence type="ECO:0000256" key="3">
    <source>
        <dbReference type="ARBA" id="ARBA00022833"/>
    </source>
</evidence>
<dbReference type="AlphaFoldDB" id="A0AAD5SFL4"/>
<dbReference type="Proteomes" id="UP001212841">
    <property type="component" value="Unassembled WGS sequence"/>
</dbReference>
<proteinExistence type="predicted"/>
<evidence type="ECO:0000256" key="1">
    <source>
        <dbReference type="ARBA" id="ARBA00022723"/>
    </source>
</evidence>
<dbReference type="Gene3D" id="6.10.140.2220">
    <property type="match status" value="1"/>
</dbReference>
<organism evidence="7 8">
    <name type="scientific">Rhizophlyctis rosea</name>
    <dbReference type="NCBI Taxonomy" id="64517"/>
    <lineage>
        <taxon>Eukaryota</taxon>
        <taxon>Fungi</taxon>
        <taxon>Fungi incertae sedis</taxon>
        <taxon>Chytridiomycota</taxon>
        <taxon>Chytridiomycota incertae sedis</taxon>
        <taxon>Chytridiomycetes</taxon>
        <taxon>Rhizophlyctidales</taxon>
        <taxon>Rhizophlyctidaceae</taxon>
        <taxon>Rhizophlyctis</taxon>
    </lineage>
</organism>
<evidence type="ECO:0000313" key="8">
    <source>
        <dbReference type="Proteomes" id="UP001212841"/>
    </source>
</evidence>
<dbReference type="PROSITE" id="PS01360">
    <property type="entry name" value="ZF_MYND_1"/>
    <property type="match status" value="1"/>
</dbReference>
<dbReference type="InterPro" id="IPR002893">
    <property type="entry name" value="Znf_MYND"/>
</dbReference>
<sequence length="247" mass="27271">MTNKTCIVCQKPSQSVCSSCKVATYCSKDCQKSHWKVHKPTCTNSTNPPTPPAESPRTTFASYPSSAAREPHPQDWLPGLSPSGAAEWFVDCYRLRLDDDMVWGGGNLHGLYDPEATPKSIAADFLVFCKLAVAHKVVPSNFDWSLCLTKAQELLPYAFEKDDAREKYGGENIFSSLMGRRSLRMTGQWVYGSGHGDMSSGQKHEDVAREVEAEGAGLFEKAAMFADVGGSTMWKKLARDLKLVHVR</sequence>
<name>A0AAD5SFL4_9FUNG</name>
<dbReference type="Pfam" id="PF01753">
    <property type="entry name" value="zf-MYND"/>
    <property type="match status" value="1"/>
</dbReference>
<evidence type="ECO:0000256" key="2">
    <source>
        <dbReference type="ARBA" id="ARBA00022771"/>
    </source>
</evidence>
<dbReference type="PROSITE" id="PS50865">
    <property type="entry name" value="ZF_MYND_2"/>
    <property type="match status" value="1"/>
</dbReference>
<dbReference type="EMBL" id="JADGJD010000765">
    <property type="protein sequence ID" value="KAJ3048610.1"/>
    <property type="molecule type" value="Genomic_DNA"/>
</dbReference>
<evidence type="ECO:0000256" key="5">
    <source>
        <dbReference type="SAM" id="MobiDB-lite"/>
    </source>
</evidence>
<dbReference type="SUPFAM" id="SSF144232">
    <property type="entry name" value="HIT/MYND zinc finger-like"/>
    <property type="match status" value="1"/>
</dbReference>
<keyword evidence="1" id="KW-0479">Metal-binding</keyword>
<keyword evidence="8" id="KW-1185">Reference proteome</keyword>
<evidence type="ECO:0000259" key="6">
    <source>
        <dbReference type="PROSITE" id="PS50865"/>
    </source>
</evidence>
<comment type="caution">
    <text evidence="7">The sequence shown here is derived from an EMBL/GenBank/DDBJ whole genome shotgun (WGS) entry which is preliminary data.</text>
</comment>
<evidence type="ECO:0000256" key="4">
    <source>
        <dbReference type="PROSITE-ProRule" id="PRU00134"/>
    </source>
</evidence>
<feature type="region of interest" description="Disordered" evidence="5">
    <location>
        <begin position="39"/>
        <end position="78"/>
    </location>
</feature>
<accession>A0AAD5SFL4</accession>
<dbReference type="GO" id="GO:0008270">
    <property type="term" value="F:zinc ion binding"/>
    <property type="evidence" value="ECO:0007669"/>
    <property type="project" value="UniProtKB-KW"/>
</dbReference>
<gene>
    <name evidence="7" type="ORF">HK097_010386</name>
</gene>
<keyword evidence="3" id="KW-0862">Zinc</keyword>
<protein>
    <recommendedName>
        <fullName evidence="6">MYND-type domain-containing protein</fullName>
    </recommendedName>
</protein>
<keyword evidence="2 4" id="KW-0863">Zinc-finger</keyword>